<gene>
    <name evidence="2" type="ORF">AVDCRST_MAG15-1045</name>
</gene>
<feature type="compositionally biased region" description="Pro residues" evidence="1">
    <location>
        <begin position="226"/>
        <end position="244"/>
    </location>
</feature>
<feature type="region of interest" description="Disordered" evidence="1">
    <location>
        <begin position="183"/>
        <end position="267"/>
    </location>
</feature>
<reference evidence="2" key="1">
    <citation type="submission" date="2020-02" db="EMBL/GenBank/DDBJ databases">
        <authorList>
            <person name="Meier V. D."/>
        </authorList>
    </citation>
    <scope>NUCLEOTIDE SEQUENCE</scope>
    <source>
        <strain evidence="2">AVDCRST_MAG15</strain>
    </source>
</reference>
<feature type="compositionally biased region" description="Pro residues" evidence="1">
    <location>
        <begin position="16"/>
        <end position="34"/>
    </location>
</feature>
<dbReference type="GO" id="GO:0034220">
    <property type="term" value="P:monoatomic ion transmembrane transport"/>
    <property type="evidence" value="ECO:0007669"/>
    <property type="project" value="UniProtKB-KW"/>
</dbReference>
<feature type="compositionally biased region" description="Basic and acidic residues" evidence="1">
    <location>
        <begin position="125"/>
        <end position="136"/>
    </location>
</feature>
<feature type="non-terminal residue" evidence="2">
    <location>
        <position position="267"/>
    </location>
</feature>
<dbReference type="EMBL" id="CADCUU010000143">
    <property type="protein sequence ID" value="CAA9401596.1"/>
    <property type="molecule type" value="Genomic_DNA"/>
</dbReference>
<name>A0A6J4P3E5_9RHOB</name>
<feature type="compositionally biased region" description="Basic and acidic residues" evidence="1">
    <location>
        <begin position="53"/>
        <end position="72"/>
    </location>
</feature>
<evidence type="ECO:0000313" key="2">
    <source>
        <dbReference type="EMBL" id="CAA9401596.1"/>
    </source>
</evidence>
<organism evidence="2">
    <name type="scientific">uncultured Rubellimicrobium sp</name>
    <dbReference type="NCBI Taxonomy" id="543078"/>
    <lineage>
        <taxon>Bacteria</taxon>
        <taxon>Pseudomonadati</taxon>
        <taxon>Pseudomonadota</taxon>
        <taxon>Alphaproteobacteria</taxon>
        <taxon>Rhodobacterales</taxon>
        <taxon>Roseobacteraceae</taxon>
        <taxon>Rubellimicrobium</taxon>
        <taxon>environmental samples</taxon>
    </lineage>
</organism>
<feature type="compositionally biased region" description="Basic residues" evidence="1">
    <location>
        <begin position="95"/>
        <end position="115"/>
    </location>
</feature>
<sequence>DTGPGYRPATGAPADRPAPGPLRRPRPRLPPLPLGAPRLRHRDAGLHRGHVLHRTEQPDRDRGRGHGAPDPHRARRPHAGQPPPPARAPAPVHLDRHRRRRVLPRPHHGRGRRLPARAANPADPAHLHDAQRDEGTPRPLPPGRGGGPRHRQPPRLHLHHDRHRLRDAAPHQRAHHQLRRRALLHRDRPHDHRLRRHHPSGHHGADAHRGHHDLRGDPVPAARAGPVPPQQGPAPLPDLRPPAPRPRRRPLQGLRHHAQHSRRRLGL</sequence>
<keyword evidence="2" id="KW-0406">Ion transport</keyword>
<dbReference type="AlphaFoldDB" id="A0A6J4P3E5"/>
<protein>
    <submittedName>
        <fullName evidence="2">Potassium voltage-gated channel subfamily KQT possible potassium channel, VIC family</fullName>
    </submittedName>
</protein>
<accession>A0A6J4P3E5</accession>
<feature type="compositionally biased region" description="Basic and acidic residues" evidence="1">
    <location>
        <begin position="203"/>
        <end position="216"/>
    </location>
</feature>
<feature type="compositionally biased region" description="Basic residues" evidence="1">
    <location>
        <begin position="245"/>
        <end position="267"/>
    </location>
</feature>
<keyword evidence="2" id="KW-0407">Ion channel</keyword>
<proteinExistence type="predicted"/>
<feature type="non-terminal residue" evidence="2">
    <location>
        <position position="1"/>
    </location>
</feature>
<keyword evidence="2" id="KW-0813">Transport</keyword>
<evidence type="ECO:0000256" key="1">
    <source>
        <dbReference type="SAM" id="MobiDB-lite"/>
    </source>
</evidence>
<feature type="compositionally biased region" description="Basic residues" evidence="1">
    <location>
        <begin position="191"/>
        <end position="201"/>
    </location>
</feature>
<feature type="region of interest" description="Disordered" evidence="1">
    <location>
        <begin position="1"/>
        <end position="155"/>
    </location>
</feature>